<dbReference type="GO" id="GO:0008121">
    <property type="term" value="F:quinol-cytochrome-c reductase activity"/>
    <property type="evidence" value="ECO:0007669"/>
    <property type="project" value="InterPro"/>
</dbReference>
<evidence type="ECO:0000256" key="8">
    <source>
        <dbReference type="ARBA" id="ARBA00022792"/>
    </source>
</evidence>
<dbReference type="GO" id="GO:0046872">
    <property type="term" value="F:metal ion binding"/>
    <property type="evidence" value="ECO:0007669"/>
    <property type="project" value="UniProtKB-UniRule"/>
</dbReference>
<dbReference type="GO" id="GO:0045275">
    <property type="term" value="C:respiratory chain complex III"/>
    <property type="evidence" value="ECO:0007669"/>
    <property type="project" value="InterPro"/>
</dbReference>
<dbReference type="Gene3D" id="1.20.810.10">
    <property type="entry name" value="Cytochrome Bc1 Complex, Chain C"/>
    <property type="match status" value="1"/>
</dbReference>
<evidence type="ECO:0000256" key="9">
    <source>
        <dbReference type="ARBA" id="ARBA00022982"/>
    </source>
</evidence>
<dbReference type="GO" id="GO:0016491">
    <property type="term" value="F:oxidoreductase activity"/>
    <property type="evidence" value="ECO:0007669"/>
    <property type="project" value="UniProtKB-UniRule"/>
</dbReference>
<dbReference type="SUPFAM" id="SSF81648">
    <property type="entry name" value="a domain/subunit of cytochrome bc1 complex (Ubiquinol-cytochrome c reductase)"/>
    <property type="match status" value="1"/>
</dbReference>
<dbReference type="InterPro" id="IPR030689">
    <property type="entry name" value="Cytochrome_b"/>
</dbReference>
<keyword evidence="3 16" id="KW-0813">Transport</keyword>
<feature type="transmembrane region" description="Helical" evidence="16">
    <location>
        <begin position="338"/>
        <end position="363"/>
    </location>
</feature>
<dbReference type="EMBL" id="EF645804">
    <property type="protein sequence ID" value="ABV56562.1"/>
    <property type="molecule type" value="Genomic_DNA"/>
</dbReference>
<dbReference type="InterPro" id="IPR005798">
    <property type="entry name" value="Cyt_b/b6_C"/>
</dbReference>
<keyword evidence="8" id="KW-0999">Mitochondrion inner membrane</keyword>
<evidence type="ECO:0000256" key="3">
    <source>
        <dbReference type="ARBA" id="ARBA00022448"/>
    </source>
</evidence>
<feature type="binding site" evidence="14">
    <location>
        <position position="202"/>
    </location>
    <ligand>
        <name>a ubiquinone</name>
        <dbReference type="ChEBI" id="CHEBI:16389"/>
    </ligand>
</feature>
<evidence type="ECO:0000256" key="1">
    <source>
        <dbReference type="ARBA" id="ARBA00004448"/>
    </source>
</evidence>
<evidence type="ECO:0000256" key="16">
    <source>
        <dbReference type="RuleBase" id="RU362117"/>
    </source>
</evidence>
<keyword evidence="5 16" id="KW-0679">Respiratory chain</keyword>
<feature type="transmembrane region" description="Helical" evidence="16">
    <location>
        <begin position="85"/>
        <end position="102"/>
    </location>
</feature>
<evidence type="ECO:0000256" key="11">
    <source>
        <dbReference type="ARBA" id="ARBA00023004"/>
    </source>
</evidence>
<evidence type="ECO:0000256" key="12">
    <source>
        <dbReference type="ARBA" id="ARBA00023128"/>
    </source>
</evidence>
<evidence type="ECO:0000256" key="7">
    <source>
        <dbReference type="ARBA" id="ARBA00022723"/>
    </source>
</evidence>
<protein>
    <recommendedName>
        <fullName evidence="2 16">Cytochrome b</fullName>
    </recommendedName>
</protein>
<feature type="transmembrane region" description="Helical" evidence="16">
    <location>
        <begin position="141"/>
        <end position="164"/>
    </location>
</feature>
<dbReference type="InterPro" id="IPR027387">
    <property type="entry name" value="Cytb/b6-like_sf"/>
</dbReference>
<evidence type="ECO:0000256" key="6">
    <source>
        <dbReference type="ARBA" id="ARBA00022692"/>
    </source>
</evidence>
<dbReference type="PANTHER" id="PTHR19271:SF16">
    <property type="entry name" value="CYTOCHROME B"/>
    <property type="match status" value="1"/>
</dbReference>
<organism evidence="19">
    <name type="scientific">Polytomella capuana</name>
    <dbReference type="NCBI Taxonomy" id="351368"/>
    <lineage>
        <taxon>Eukaryota</taxon>
        <taxon>Viridiplantae</taxon>
        <taxon>Chlorophyta</taxon>
        <taxon>core chlorophytes</taxon>
        <taxon>Chlorophyceae</taxon>
        <taxon>CS clade</taxon>
        <taxon>Chlamydomonadales</taxon>
        <taxon>Chlamydomonadaceae</taxon>
        <taxon>Polytomella</taxon>
    </lineage>
</organism>
<keyword evidence="6 16" id="KW-0812">Transmembrane</keyword>
<dbReference type="PANTHER" id="PTHR19271">
    <property type="entry name" value="CYTOCHROME B"/>
    <property type="match status" value="1"/>
</dbReference>
<feature type="transmembrane region" description="Helical" evidence="16">
    <location>
        <begin position="288"/>
        <end position="307"/>
    </location>
</feature>
<sequence>MRLHYKNNLLQLYAAHIDAYPTPANLKYSWNMGSLSGLLLAGQIVTGVLLAMHYCPDTTLAFASVLHLTVDVPYGFVIRYFHMNGASLFFVAVYLHLFRNLYYNSGSQPREVLYISGIVILLLMVITAFIGYVLPWGQMSFWGATVITSLVSAVPVMGTALVYYLWGGFSVSNPTLNRFFSFHYLLPFVLAGLSLAHLAALHSYGSTNPLGVANAVKIPFGQYYVLKDVLGVLLTAFVFCALAFFYPEALNHSDNYIMANPYSTPAHIVPEWYFLPVYAILRSIPDKGIGILAVLLFFVGLLLQPFVSKGKAEPHLYSSFIAGLFILGWLGAKEITDITSLAGSVFTAYTFAYLFVLSPLYSFCSARIY</sequence>
<evidence type="ECO:0000259" key="18">
    <source>
        <dbReference type="PROSITE" id="PS51003"/>
    </source>
</evidence>
<geneLocation type="mitochondrion" evidence="19"/>
<dbReference type="Pfam" id="PF00032">
    <property type="entry name" value="Cytochrom_B_C"/>
    <property type="match status" value="1"/>
</dbReference>
<keyword evidence="4 15" id="KW-0349">Heme</keyword>
<feature type="binding site" description="axial binding residue" evidence="15">
    <location>
        <position position="82"/>
    </location>
    <ligand>
        <name>heme b</name>
        <dbReference type="ChEBI" id="CHEBI:60344"/>
        <label>b562</label>
    </ligand>
    <ligandPart>
        <name>Fe</name>
        <dbReference type="ChEBI" id="CHEBI:18248"/>
    </ligandPart>
</feature>
<comment type="subcellular location">
    <subcellularLocation>
        <location evidence="1">Mitochondrion inner membrane</location>
        <topology evidence="1">Multi-pass membrane protein</topology>
    </subcellularLocation>
</comment>
<evidence type="ECO:0000259" key="17">
    <source>
        <dbReference type="PROSITE" id="PS51002"/>
    </source>
</evidence>
<reference evidence="19" key="1">
    <citation type="submission" date="2007-06" db="EMBL/GenBank/DDBJ databases">
        <authorList>
            <person name="Smith D.Roy."/>
            <person name="Lee R.W."/>
        </authorList>
    </citation>
    <scope>NUCLEOTIDE SEQUENCE</scope>
    <source>
        <strain evidence="19">SAG 63-5</strain>
    </source>
</reference>
<keyword evidence="7 15" id="KW-0479">Metal-binding</keyword>
<feature type="transmembrane region" description="Helical" evidence="16">
    <location>
        <begin position="314"/>
        <end position="332"/>
    </location>
</feature>
<dbReference type="InterPro" id="IPR016174">
    <property type="entry name" value="Di-haem_cyt_TM"/>
</dbReference>
<feature type="binding site" description="axial binding residue" evidence="15">
    <location>
        <position position="96"/>
    </location>
    <ligand>
        <name>heme b</name>
        <dbReference type="ChEBI" id="CHEBI:60344"/>
        <label>b566</label>
    </ligand>
    <ligandPart>
        <name>Fe</name>
        <dbReference type="ChEBI" id="CHEBI:18248"/>
    </ligandPart>
</feature>
<dbReference type="GeneID" id="5952284"/>
<evidence type="ECO:0000256" key="14">
    <source>
        <dbReference type="PIRSR" id="PIRSR038885-1"/>
    </source>
</evidence>
<dbReference type="CDD" id="cd00284">
    <property type="entry name" value="Cytochrome_b_N"/>
    <property type="match status" value="1"/>
</dbReference>
<name>B0YN30_9CHLO</name>
<evidence type="ECO:0000256" key="5">
    <source>
        <dbReference type="ARBA" id="ARBA00022660"/>
    </source>
</evidence>
<comment type="similarity">
    <text evidence="16">Belongs to the cytochrome b family.</text>
</comment>
<feature type="binding site" description="axial binding residue" evidence="15">
    <location>
        <position position="183"/>
    </location>
    <ligand>
        <name>heme b</name>
        <dbReference type="ChEBI" id="CHEBI:60344"/>
        <label>b562</label>
    </ligand>
    <ligandPart>
        <name>Fe</name>
        <dbReference type="ChEBI" id="CHEBI:18248"/>
    </ligandPart>
</feature>
<reference evidence="19" key="2">
    <citation type="journal article" date="2008" name="Mol. Biol. Evol.">
        <title>Mitochondrial genome of the colorless green alga Polytomella capuana: a linear molecule with an unprecedented GC content.</title>
        <authorList>
            <person name="Smith D.R."/>
            <person name="Lee R.W."/>
        </authorList>
    </citation>
    <scope>NUCLEOTIDE SEQUENCE</scope>
    <source>
        <strain evidence="19">SAG 63-5</strain>
    </source>
</reference>
<evidence type="ECO:0000256" key="2">
    <source>
        <dbReference type="ARBA" id="ARBA00013531"/>
    </source>
</evidence>
<comment type="function">
    <text evidence="16">Component of the ubiquinol-cytochrome c reductase complex (complex III or cytochrome b-c1 complex) that is part of the mitochondrial respiratory chain. The b-c1 complex mediates electron transfer from ubiquinol to cytochrome c. Contributes to the generation of a proton gradient across the mitochondrial membrane that is then used for ATP synthesis.</text>
</comment>
<dbReference type="InterPro" id="IPR005797">
    <property type="entry name" value="Cyt_b/b6_N"/>
</dbReference>
<dbReference type="GO" id="GO:0006122">
    <property type="term" value="P:mitochondrial electron transport, ubiquinol to cytochrome c"/>
    <property type="evidence" value="ECO:0007669"/>
    <property type="project" value="TreeGrafter"/>
</dbReference>
<dbReference type="SUPFAM" id="SSF81342">
    <property type="entry name" value="Transmembrane di-heme cytochromes"/>
    <property type="match status" value="1"/>
</dbReference>
<comment type="cofactor">
    <cofactor evidence="16">
        <name>heme b</name>
        <dbReference type="ChEBI" id="CHEBI:60344"/>
    </cofactor>
    <text evidence="16">Binds 2 heme groups non-covalently.</text>
</comment>
<comment type="cofactor">
    <cofactor evidence="15">
        <name>heme</name>
        <dbReference type="ChEBI" id="CHEBI:30413"/>
    </cofactor>
    <text evidence="15">Binds 2 heme groups non-covalently.</text>
</comment>
<feature type="transmembrane region" description="Helical" evidence="16">
    <location>
        <begin position="225"/>
        <end position="246"/>
    </location>
</feature>
<keyword evidence="9 16" id="KW-0249">Electron transport</keyword>
<gene>
    <name evidence="19" type="primary">cob</name>
</gene>
<dbReference type="PROSITE" id="PS51002">
    <property type="entry name" value="CYTB_NTER"/>
    <property type="match status" value="1"/>
</dbReference>
<feature type="domain" description="Cytochrome b/b6 N-terminal region profile" evidence="17">
    <location>
        <begin position="1"/>
        <end position="210"/>
    </location>
</feature>
<keyword evidence="10 16" id="KW-1133">Transmembrane helix</keyword>
<accession>B0YN30</accession>
<proteinExistence type="inferred from homology"/>
<feature type="transmembrane region" description="Helical" evidence="16">
    <location>
        <begin position="35"/>
        <end position="54"/>
    </location>
</feature>
<dbReference type="InterPro" id="IPR036150">
    <property type="entry name" value="Cyt_b/b6_C_sf"/>
</dbReference>
<feature type="binding site" description="axial binding residue" evidence="15">
    <location>
        <position position="197"/>
    </location>
    <ligand>
        <name>heme b</name>
        <dbReference type="ChEBI" id="CHEBI:60344"/>
        <label>b566</label>
    </ligand>
    <ligandPart>
        <name>Fe</name>
        <dbReference type="ChEBI" id="CHEBI:18248"/>
    </ligandPart>
</feature>
<dbReference type="Pfam" id="PF00033">
    <property type="entry name" value="Cytochrome_B"/>
    <property type="match status" value="1"/>
</dbReference>
<keyword evidence="11 15" id="KW-0408">Iron</keyword>
<dbReference type="PIRSF" id="PIRSF038885">
    <property type="entry name" value="COB"/>
    <property type="match status" value="1"/>
</dbReference>
<feature type="domain" description="Cytochrome b/b6 C-terminal region profile" evidence="18">
    <location>
        <begin position="210"/>
        <end position="369"/>
    </location>
</feature>
<dbReference type="RefSeq" id="YP_001687110.1">
    <property type="nucleotide sequence ID" value="NC_010357.1"/>
</dbReference>
<evidence type="ECO:0000256" key="4">
    <source>
        <dbReference type="ARBA" id="ARBA00022617"/>
    </source>
</evidence>
<evidence type="ECO:0000256" key="13">
    <source>
        <dbReference type="ARBA" id="ARBA00023136"/>
    </source>
</evidence>
<dbReference type="InterPro" id="IPR048259">
    <property type="entry name" value="Cytochrome_b_N_euk/bac"/>
</dbReference>
<feature type="transmembrane region" description="Helical" evidence="16">
    <location>
        <begin position="114"/>
        <end position="134"/>
    </location>
</feature>
<evidence type="ECO:0000313" key="19">
    <source>
        <dbReference type="EMBL" id="ABV56562.1"/>
    </source>
</evidence>
<dbReference type="PROSITE" id="PS51003">
    <property type="entry name" value="CYTB_CTER"/>
    <property type="match status" value="1"/>
</dbReference>
<feature type="transmembrane region" description="Helical" evidence="16">
    <location>
        <begin position="184"/>
        <end position="204"/>
    </location>
</feature>
<dbReference type="AlphaFoldDB" id="B0YN30"/>
<dbReference type="GO" id="GO:0005743">
    <property type="term" value="C:mitochondrial inner membrane"/>
    <property type="evidence" value="ECO:0007669"/>
    <property type="project" value="UniProtKB-SubCell"/>
</dbReference>
<evidence type="ECO:0000256" key="15">
    <source>
        <dbReference type="PIRSR" id="PIRSR038885-2"/>
    </source>
</evidence>
<evidence type="ECO:0000256" key="10">
    <source>
        <dbReference type="ARBA" id="ARBA00022989"/>
    </source>
</evidence>
<keyword evidence="13 16" id="KW-0472">Membrane</keyword>
<keyword evidence="12 16" id="KW-0496">Mitochondrion</keyword>